<evidence type="ECO:0000313" key="1">
    <source>
        <dbReference type="EMBL" id="CAB5682810.1"/>
    </source>
</evidence>
<dbReference type="STRING" id="587.RB151_022060"/>
<dbReference type="Proteomes" id="UP000216001">
    <property type="component" value="Unassembled WGS sequence"/>
</dbReference>
<dbReference type="Gene3D" id="3.40.50.300">
    <property type="entry name" value="P-loop containing nucleotide triphosphate hydrolases"/>
    <property type="match status" value="1"/>
</dbReference>
<evidence type="ECO:0000313" key="4">
    <source>
        <dbReference type="Proteomes" id="UP000216001"/>
    </source>
</evidence>
<accession>A0A264VZ51</accession>
<protein>
    <submittedName>
        <fullName evidence="2">Adenylate kinase</fullName>
    </submittedName>
    <submittedName>
        <fullName evidence="1">Topology modulation protein</fullName>
    </submittedName>
</protein>
<keyword evidence="2" id="KW-0418">Kinase</keyword>
<dbReference type="PANTHER" id="PTHR37816:SF1">
    <property type="entry name" value="TOXIN"/>
    <property type="match status" value="1"/>
</dbReference>
<dbReference type="AlphaFoldDB" id="A0A264VZ51"/>
<dbReference type="GeneID" id="92274954"/>
<dbReference type="GO" id="GO:0016301">
    <property type="term" value="F:kinase activity"/>
    <property type="evidence" value="ECO:0007669"/>
    <property type="project" value="UniProtKB-KW"/>
</dbReference>
<evidence type="ECO:0000313" key="2">
    <source>
        <dbReference type="EMBL" id="OZS76619.1"/>
    </source>
</evidence>
<dbReference type="InterPro" id="IPR052922">
    <property type="entry name" value="Cytidylate_Kinase-2"/>
</dbReference>
<reference evidence="2 4" key="1">
    <citation type="submission" date="2017-07" db="EMBL/GenBank/DDBJ databases">
        <title>blaIMP-27 on transferable plasmids in Proteus mirabilis and Providencia rettgeri.</title>
        <authorList>
            <person name="Potter R."/>
        </authorList>
    </citation>
    <scope>NUCLEOTIDE SEQUENCE [LARGE SCALE GENOMIC DNA]</scope>
    <source>
        <strain evidence="2 4">PR1</strain>
    </source>
</reference>
<sequence>MKINIIGTSGSGKSTLCQQLSLLLNVPSIELDSLYWLANWQGSSDDALNQKLTAALDKAVSGWVLDGNYTRTQPIKWKEVDMVVWLDYSLPRTLYQSITRTLSRIRSGQELWANTGNKERWKNAFFSRDSIILWLLKTYYPNKKRNLSHMANINLRHIQFVRLTSPKETNLFLQQMKAQVQGK</sequence>
<proteinExistence type="predicted"/>
<dbReference type="InterPro" id="IPR027417">
    <property type="entry name" value="P-loop_NTPase"/>
</dbReference>
<dbReference type="RefSeq" id="WP_004254476.1">
    <property type="nucleotide sequence ID" value="NZ_ABDWLN020000026.1"/>
</dbReference>
<dbReference type="PANTHER" id="PTHR37816">
    <property type="entry name" value="YALI0E33011P"/>
    <property type="match status" value="1"/>
</dbReference>
<reference evidence="1" key="2">
    <citation type="submission" date="2020-05" db="EMBL/GenBank/DDBJ databases">
        <authorList>
            <person name="Delgado-Blas J."/>
        </authorList>
    </citation>
    <scope>NUCLEOTIDE SEQUENCE</scope>
    <source>
        <strain evidence="1">BB1453</strain>
    </source>
</reference>
<dbReference type="EMBL" id="CAHPSF010000002">
    <property type="protein sequence ID" value="CAB5682810.1"/>
    <property type="molecule type" value="Genomic_DNA"/>
</dbReference>
<keyword evidence="2" id="KW-0808">Transferase</keyword>
<dbReference type="EMBL" id="NOWC01000001">
    <property type="protein sequence ID" value="OZS76619.1"/>
    <property type="molecule type" value="Genomic_DNA"/>
</dbReference>
<name>A0A264VZ51_PRORE</name>
<dbReference type="SUPFAM" id="SSF52540">
    <property type="entry name" value="P-loop containing nucleoside triphosphate hydrolases"/>
    <property type="match status" value="1"/>
</dbReference>
<organism evidence="2 4">
    <name type="scientific">Providencia rettgeri</name>
    <dbReference type="NCBI Taxonomy" id="587"/>
    <lineage>
        <taxon>Bacteria</taxon>
        <taxon>Pseudomonadati</taxon>
        <taxon>Pseudomonadota</taxon>
        <taxon>Gammaproteobacteria</taxon>
        <taxon>Enterobacterales</taxon>
        <taxon>Morganellaceae</taxon>
        <taxon>Providencia</taxon>
    </lineage>
</organism>
<evidence type="ECO:0000313" key="3">
    <source>
        <dbReference type="EMBL" id="QWQ18990.1"/>
    </source>
</evidence>
<reference evidence="3" key="3">
    <citation type="submission" date="2021-06" db="EMBL/GenBank/DDBJ databases">
        <title>Emergence of genetically related NDM-1-producing Providencia rettgeri strains in Argentina.</title>
        <authorList>
            <person name="Pasteran F."/>
            <person name="Meo A."/>
            <person name="Gomez S."/>
            <person name="Derdoy L."/>
            <person name="Albronoz E."/>
            <person name="Faccone D."/>
            <person name="Guerriero L."/>
            <person name="Archuby D."/>
            <person name="Tarzia A."/>
            <person name="Lopez M."/>
            <person name="Corso A."/>
        </authorList>
    </citation>
    <scope>NUCLEOTIDE SEQUENCE</scope>
    <source>
        <strain evidence="3">PreM15628</strain>
    </source>
</reference>
<dbReference type="Proteomes" id="UP000834611">
    <property type="component" value="Unassembled WGS sequence"/>
</dbReference>
<gene>
    <name evidence="2" type="ORF">CHI95_01960</name>
    <name evidence="1" type="ORF">GHA_01387</name>
    <name evidence="3" type="ORF">KOF27_09955</name>
</gene>
<dbReference type="EMBL" id="CP076405">
    <property type="protein sequence ID" value="QWQ18990.1"/>
    <property type="molecule type" value="Genomic_DNA"/>
</dbReference>
<dbReference type="Proteomes" id="UP000682358">
    <property type="component" value="Chromosome"/>
</dbReference>